<dbReference type="InterPro" id="IPR016477">
    <property type="entry name" value="Fructo-/Ketosamine-3-kinase"/>
</dbReference>
<evidence type="ECO:0008006" key="2">
    <source>
        <dbReference type="Google" id="ProtNLM"/>
    </source>
</evidence>
<dbReference type="Gene3D" id="3.30.200.20">
    <property type="entry name" value="Phosphorylase Kinase, domain 1"/>
    <property type="match status" value="1"/>
</dbReference>
<evidence type="ECO:0000313" key="1">
    <source>
        <dbReference type="EMBL" id="QEA04836.1"/>
    </source>
</evidence>
<dbReference type="PANTHER" id="PTHR12149">
    <property type="entry name" value="FRUCTOSAMINE 3 KINASE-RELATED PROTEIN"/>
    <property type="match status" value="1"/>
</dbReference>
<proteinExistence type="predicted"/>
<dbReference type="Gene3D" id="3.90.1200.10">
    <property type="match status" value="1"/>
</dbReference>
<dbReference type="PIRSF" id="PIRSF006221">
    <property type="entry name" value="Ketosamine-3-kinase"/>
    <property type="match status" value="1"/>
</dbReference>
<dbReference type="EMBL" id="MN079089">
    <property type="protein sequence ID" value="QEA04836.1"/>
    <property type="molecule type" value="Genomic_DNA"/>
</dbReference>
<gene>
    <name evidence="1" type="ORF">KBTEX_01145</name>
</gene>
<dbReference type="AlphaFoldDB" id="A0A5B8R7Y2"/>
<sequence length="291" mass="31253">MTAVPGEVLDAIEAATGERPAGAGMPVAGGDINHAVRLGECFVKLNDPGYAAMFEAEAEGLAELAAARGGPRVPAVVARGVAGGRAYLVLEWIDFGQPRRNGWHRMGEAVAAMHATTAERFGWHRDNTIGTTSQPNAWMTDWVAFFAERRLGHQLALAAEQGAPTGLIRDGERLRDGLGGLFSGYQPVPSLLHGDLWGGNAAFDGDGAPVIYDPAVHYGDRECDLAMTELFGGFPADFHAAYDAVWPRDAGYPVRRTLYQLYHLLNHFNLFGGGFARSAHDAVRRLLSEIG</sequence>
<dbReference type="InterPro" id="IPR011009">
    <property type="entry name" value="Kinase-like_dom_sf"/>
</dbReference>
<name>A0A5B8R7Y2_9ZZZZ</name>
<dbReference type="Pfam" id="PF03881">
    <property type="entry name" value="Fructosamin_kin"/>
    <property type="match status" value="1"/>
</dbReference>
<reference evidence="1" key="1">
    <citation type="submission" date="2019-06" db="EMBL/GenBank/DDBJ databases">
        <authorList>
            <person name="Murdoch R.W."/>
            <person name="Fathepure B."/>
        </authorList>
    </citation>
    <scope>NUCLEOTIDE SEQUENCE</scope>
</reference>
<organism evidence="1">
    <name type="scientific">uncultured organism</name>
    <dbReference type="NCBI Taxonomy" id="155900"/>
    <lineage>
        <taxon>unclassified sequences</taxon>
        <taxon>environmental samples</taxon>
    </lineage>
</organism>
<dbReference type="SUPFAM" id="SSF56112">
    <property type="entry name" value="Protein kinase-like (PK-like)"/>
    <property type="match status" value="1"/>
</dbReference>
<accession>A0A5B8R7Y2</accession>
<protein>
    <recommendedName>
        <fullName evidence="2">Fructosamine kinase</fullName>
    </recommendedName>
</protein>
<dbReference type="PANTHER" id="PTHR12149:SF8">
    <property type="entry name" value="PROTEIN-RIBULOSAMINE 3-KINASE"/>
    <property type="match status" value="1"/>
</dbReference>